<dbReference type="OrthoDB" id="116278at2157"/>
<reference evidence="1 2" key="1">
    <citation type="submission" date="2018-05" db="EMBL/GenBank/DDBJ databases">
        <title>Draft genome of Methanospirillum stamsii Pt1.</title>
        <authorList>
            <person name="Dueholm M.S."/>
            <person name="Nielsen P.H."/>
            <person name="Bakmann L.F."/>
            <person name="Otzen D.E."/>
        </authorList>
    </citation>
    <scope>NUCLEOTIDE SEQUENCE [LARGE SCALE GENOMIC DNA]</scope>
    <source>
        <strain evidence="1 2">Pt1</strain>
    </source>
</reference>
<evidence type="ECO:0000313" key="1">
    <source>
        <dbReference type="EMBL" id="PWR71837.1"/>
    </source>
</evidence>
<dbReference type="EMBL" id="QGMZ01000029">
    <property type="protein sequence ID" value="PWR71837.1"/>
    <property type="molecule type" value="Genomic_DNA"/>
</dbReference>
<dbReference type="GeneID" id="97610690"/>
<dbReference type="Proteomes" id="UP000245934">
    <property type="component" value="Unassembled WGS sequence"/>
</dbReference>
<accession>A0A2V2N6H6</accession>
<dbReference type="RefSeq" id="WP_109941607.1">
    <property type="nucleotide sequence ID" value="NZ_CP176366.1"/>
</dbReference>
<comment type="caution">
    <text evidence="1">The sequence shown here is derived from an EMBL/GenBank/DDBJ whole genome shotgun (WGS) entry which is preliminary data.</text>
</comment>
<organism evidence="1 2">
    <name type="scientific">Methanospirillum stamsii</name>
    <dbReference type="NCBI Taxonomy" id="1277351"/>
    <lineage>
        <taxon>Archaea</taxon>
        <taxon>Methanobacteriati</taxon>
        <taxon>Methanobacteriota</taxon>
        <taxon>Stenosarchaea group</taxon>
        <taxon>Methanomicrobia</taxon>
        <taxon>Methanomicrobiales</taxon>
        <taxon>Methanospirillaceae</taxon>
        <taxon>Methanospirillum</taxon>
    </lineage>
</organism>
<name>A0A2V2N6H6_9EURY</name>
<evidence type="ECO:0000313" key="2">
    <source>
        <dbReference type="Proteomes" id="UP000245934"/>
    </source>
</evidence>
<sequence>MQFCLPKIFLYFGLLFLSLFLYPATSDDIGISGNFTTNDSEFLFMMNQYWIPDLYEIKGRIDTSISYDVPDMLNLSVEYANIRLQKNLNETKSYNVSPDLADLRSVYSRTVTSEIMRLKSLPAFNRSDPEYQEKISAVTAKLSLYGAWLEYQVMQCYNVQNRSYPDLAMVPSNDFFSIMANMT</sequence>
<protein>
    <submittedName>
        <fullName evidence="1">Uncharacterized protein</fullName>
    </submittedName>
</protein>
<dbReference type="AlphaFoldDB" id="A0A2V2N6H6"/>
<gene>
    <name evidence="1" type="ORF">DLD82_13240</name>
</gene>
<keyword evidence="2" id="KW-1185">Reference proteome</keyword>
<proteinExistence type="predicted"/>